<keyword evidence="2" id="KW-1185">Reference proteome</keyword>
<comment type="caution">
    <text evidence="1">The sequence shown here is derived from an EMBL/GenBank/DDBJ whole genome shotgun (WGS) entry which is preliminary data.</text>
</comment>
<name>A0A9J6GSY8_HAELO</name>
<accession>A0A9J6GSY8</accession>
<dbReference type="VEuPathDB" id="VectorBase:HLOH_058225"/>
<gene>
    <name evidence="1" type="ORF">HPB48_021319</name>
</gene>
<evidence type="ECO:0000313" key="2">
    <source>
        <dbReference type="Proteomes" id="UP000821853"/>
    </source>
</evidence>
<dbReference type="EMBL" id="JABSTR010000008">
    <property type="protein sequence ID" value="KAH9377364.1"/>
    <property type="molecule type" value="Genomic_DNA"/>
</dbReference>
<protein>
    <submittedName>
        <fullName evidence="1">Uncharacterized protein</fullName>
    </submittedName>
</protein>
<dbReference type="AlphaFoldDB" id="A0A9J6GSY8"/>
<sequence length="84" mass="9814">MKKLQKKACDVNEEDPDAYVPLEQAFLGNQIKDQLPVIKADCTGKNEFWKRHLQFYIKQLKTRLPHKKPLIEEMSLFQADIALS</sequence>
<organism evidence="1 2">
    <name type="scientific">Haemaphysalis longicornis</name>
    <name type="common">Bush tick</name>
    <dbReference type="NCBI Taxonomy" id="44386"/>
    <lineage>
        <taxon>Eukaryota</taxon>
        <taxon>Metazoa</taxon>
        <taxon>Ecdysozoa</taxon>
        <taxon>Arthropoda</taxon>
        <taxon>Chelicerata</taxon>
        <taxon>Arachnida</taxon>
        <taxon>Acari</taxon>
        <taxon>Parasitiformes</taxon>
        <taxon>Ixodida</taxon>
        <taxon>Ixodoidea</taxon>
        <taxon>Ixodidae</taxon>
        <taxon>Haemaphysalinae</taxon>
        <taxon>Haemaphysalis</taxon>
    </lineage>
</organism>
<proteinExistence type="predicted"/>
<dbReference type="Proteomes" id="UP000821853">
    <property type="component" value="Unassembled WGS sequence"/>
</dbReference>
<reference evidence="1 2" key="1">
    <citation type="journal article" date="2020" name="Cell">
        <title>Large-Scale Comparative Analyses of Tick Genomes Elucidate Their Genetic Diversity and Vector Capacities.</title>
        <authorList>
            <consortium name="Tick Genome and Microbiome Consortium (TIGMIC)"/>
            <person name="Jia N."/>
            <person name="Wang J."/>
            <person name="Shi W."/>
            <person name="Du L."/>
            <person name="Sun Y."/>
            <person name="Zhan W."/>
            <person name="Jiang J.F."/>
            <person name="Wang Q."/>
            <person name="Zhang B."/>
            <person name="Ji P."/>
            <person name="Bell-Sakyi L."/>
            <person name="Cui X.M."/>
            <person name="Yuan T.T."/>
            <person name="Jiang B.G."/>
            <person name="Yang W.F."/>
            <person name="Lam T.T."/>
            <person name="Chang Q.C."/>
            <person name="Ding S.J."/>
            <person name="Wang X.J."/>
            <person name="Zhu J.G."/>
            <person name="Ruan X.D."/>
            <person name="Zhao L."/>
            <person name="Wei J.T."/>
            <person name="Ye R.Z."/>
            <person name="Que T.C."/>
            <person name="Du C.H."/>
            <person name="Zhou Y.H."/>
            <person name="Cheng J.X."/>
            <person name="Dai P.F."/>
            <person name="Guo W.B."/>
            <person name="Han X.H."/>
            <person name="Huang E.J."/>
            <person name="Li L.F."/>
            <person name="Wei W."/>
            <person name="Gao Y.C."/>
            <person name="Liu J.Z."/>
            <person name="Shao H.Z."/>
            <person name="Wang X."/>
            <person name="Wang C.C."/>
            <person name="Yang T.C."/>
            <person name="Huo Q.B."/>
            <person name="Li W."/>
            <person name="Chen H.Y."/>
            <person name="Chen S.E."/>
            <person name="Zhou L.G."/>
            <person name="Ni X.B."/>
            <person name="Tian J.H."/>
            <person name="Sheng Y."/>
            <person name="Liu T."/>
            <person name="Pan Y.S."/>
            <person name="Xia L.Y."/>
            <person name="Li J."/>
            <person name="Zhao F."/>
            <person name="Cao W.C."/>
        </authorList>
    </citation>
    <scope>NUCLEOTIDE SEQUENCE [LARGE SCALE GENOMIC DNA]</scope>
    <source>
        <strain evidence="1">HaeL-2018</strain>
    </source>
</reference>
<evidence type="ECO:0000313" key="1">
    <source>
        <dbReference type="EMBL" id="KAH9377364.1"/>
    </source>
</evidence>